<dbReference type="InterPro" id="IPR006059">
    <property type="entry name" value="SBP"/>
</dbReference>
<dbReference type="GO" id="GO:0042597">
    <property type="term" value="C:periplasmic space"/>
    <property type="evidence" value="ECO:0007669"/>
    <property type="project" value="UniProtKB-SubCell"/>
</dbReference>
<comment type="caution">
    <text evidence="3">The sequence shown here is derived from an EMBL/GenBank/DDBJ whole genome shotgun (WGS) entry which is preliminary data.</text>
</comment>
<evidence type="ECO:0000313" key="4">
    <source>
        <dbReference type="Proteomes" id="UP000282184"/>
    </source>
</evidence>
<gene>
    <name evidence="3" type="ORF">EJV47_07400</name>
</gene>
<proteinExistence type="inferred from homology"/>
<reference evidence="3 4" key="1">
    <citation type="submission" date="2018-12" db="EMBL/GenBank/DDBJ databases">
        <title>Hymenobacter gummosus sp. nov., isolated from a spring.</title>
        <authorList>
            <person name="Nie L."/>
        </authorList>
    </citation>
    <scope>NUCLEOTIDE SEQUENCE [LARGE SCALE GENOMIC DNA]</scope>
    <source>
        <strain evidence="3 4">KCTC 52166</strain>
    </source>
</reference>
<comment type="subcellular location">
    <subcellularLocation>
        <location evidence="1">Periplasm</location>
    </subcellularLocation>
</comment>
<dbReference type="EMBL" id="RXOF01000003">
    <property type="protein sequence ID" value="RTQ51617.1"/>
    <property type="molecule type" value="Genomic_DNA"/>
</dbReference>
<dbReference type="Proteomes" id="UP000282184">
    <property type="component" value="Unassembled WGS sequence"/>
</dbReference>
<accession>A0A431U6F3</accession>
<name>A0A431U6F3_9BACT</name>
<evidence type="ECO:0000256" key="2">
    <source>
        <dbReference type="ARBA" id="ARBA00008520"/>
    </source>
</evidence>
<dbReference type="AlphaFoldDB" id="A0A431U6F3"/>
<evidence type="ECO:0000256" key="1">
    <source>
        <dbReference type="ARBA" id="ARBA00004418"/>
    </source>
</evidence>
<dbReference type="SUPFAM" id="SSF53850">
    <property type="entry name" value="Periplasmic binding protein-like II"/>
    <property type="match status" value="1"/>
</dbReference>
<protein>
    <submittedName>
        <fullName evidence="3">Extracellular solute-binding protein</fullName>
    </submittedName>
</protein>
<dbReference type="PANTHER" id="PTHR43649:SF12">
    <property type="entry name" value="DIACETYLCHITOBIOSE BINDING PROTEIN DASA"/>
    <property type="match status" value="1"/>
</dbReference>
<evidence type="ECO:0000313" key="3">
    <source>
        <dbReference type="EMBL" id="RTQ51617.1"/>
    </source>
</evidence>
<keyword evidence="4" id="KW-1185">Reference proteome</keyword>
<comment type="similarity">
    <text evidence="2">Belongs to the bacterial solute-binding protein 1 family.</text>
</comment>
<dbReference type="Pfam" id="PF13416">
    <property type="entry name" value="SBP_bac_8"/>
    <property type="match status" value="1"/>
</dbReference>
<dbReference type="RefSeq" id="WP_126692508.1">
    <property type="nucleotide sequence ID" value="NZ_RXOF01000003.1"/>
</dbReference>
<dbReference type="InterPro" id="IPR050490">
    <property type="entry name" value="Bact_solute-bd_prot1"/>
</dbReference>
<dbReference type="Gene3D" id="3.40.190.10">
    <property type="entry name" value="Periplasmic binding protein-like II"/>
    <property type="match status" value="1"/>
</dbReference>
<dbReference type="OrthoDB" id="9811622at2"/>
<organism evidence="3 4">
    <name type="scientific">Hymenobacter gummosus</name>
    <dbReference type="NCBI Taxonomy" id="1776032"/>
    <lineage>
        <taxon>Bacteria</taxon>
        <taxon>Pseudomonadati</taxon>
        <taxon>Bacteroidota</taxon>
        <taxon>Cytophagia</taxon>
        <taxon>Cytophagales</taxon>
        <taxon>Hymenobacteraceae</taxon>
        <taxon>Hymenobacter</taxon>
    </lineage>
</organism>
<dbReference type="PANTHER" id="PTHR43649">
    <property type="entry name" value="ARABINOSE-BINDING PROTEIN-RELATED"/>
    <property type="match status" value="1"/>
</dbReference>
<sequence length="399" mass="44619">MSADHIHLKGITWNHSRGFVPMAATAQRFSELHPHVSITWEKRSLQQFADESIQQLAERFDLLVIDHPWAGFAARTGSILPLDEHLPAAFLADQQQNTVGHSYESYSFSGHQWALPIDAATPVAASRPDLLAKHGLAVPQTFDELLQLADRGLVAFALIPIDTLMSFYMFCCSLGEDPCQREDEVVSEAVGVRALQMFRELARKVDPACFQRNPIQVYEAMTQTDSLAYCPFAYGYSNYARRGYARQLLHFHDLVSLQPGGPGMRSTLGGTGLAISAQCQHVEVAAQYAEFVASPACQQTLYFDNGGQPGHLAAWQDAHTNEQSHDYFRATLPTLQRAFLRPRYHGHMFFQDHAGEPVRQYLMHGGDERALLQQLNQLYRESRQMQAADATATEAAAQR</sequence>